<keyword evidence="11" id="KW-0175">Coiled coil</keyword>
<evidence type="ECO:0000256" key="2">
    <source>
        <dbReference type="ARBA" id="ARBA00010004"/>
    </source>
</evidence>
<keyword evidence="4" id="KW-0813">Transport</keyword>
<evidence type="ECO:0000313" key="13">
    <source>
        <dbReference type="Proteomes" id="UP001165648"/>
    </source>
</evidence>
<evidence type="ECO:0000256" key="11">
    <source>
        <dbReference type="SAM" id="Coils"/>
    </source>
</evidence>
<keyword evidence="13" id="KW-1185">Reference proteome</keyword>
<keyword evidence="7" id="KW-1005">Bacterial flagellum biogenesis</keyword>
<comment type="similarity">
    <text evidence="2">Belongs to the FliJ family.</text>
</comment>
<evidence type="ECO:0000313" key="12">
    <source>
        <dbReference type="EMBL" id="MCX5614952.1"/>
    </source>
</evidence>
<keyword evidence="8" id="KW-0653">Protein transport</keyword>
<dbReference type="Pfam" id="PF02050">
    <property type="entry name" value="FliJ"/>
    <property type="match status" value="1"/>
</dbReference>
<feature type="coiled-coil region" evidence="11">
    <location>
        <begin position="22"/>
        <end position="134"/>
    </location>
</feature>
<keyword evidence="6" id="KW-0145">Chemotaxis</keyword>
<keyword evidence="9" id="KW-0472">Membrane</keyword>
<sequence>MKALTALAKVQKRDTDAARTWLAACLAEEKQYEAKIAALKKQMEENRALVTTMREDVAQDPALWNGYRHWLPLAQDELEKLGEALQQAERESEHARAVVMARVREEEGTKTVLHRQQQAQLQEAERQEQAVIDEQAQYRAIVRWDI</sequence>
<evidence type="ECO:0000256" key="4">
    <source>
        <dbReference type="ARBA" id="ARBA00022448"/>
    </source>
</evidence>
<dbReference type="Proteomes" id="UP001165648">
    <property type="component" value="Unassembled WGS sequence"/>
</dbReference>
<evidence type="ECO:0000256" key="3">
    <source>
        <dbReference type="ARBA" id="ARBA00020392"/>
    </source>
</evidence>
<evidence type="ECO:0000256" key="6">
    <source>
        <dbReference type="ARBA" id="ARBA00022500"/>
    </source>
</evidence>
<name>A0ABT3W7A1_9PROT</name>
<accession>A0ABT3W7A1</accession>
<gene>
    <name evidence="12" type="ORF">NQF64_06825</name>
</gene>
<evidence type="ECO:0000256" key="10">
    <source>
        <dbReference type="ARBA" id="ARBA00023225"/>
    </source>
</evidence>
<evidence type="ECO:0000256" key="8">
    <source>
        <dbReference type="ARBA" id="ARBA00022927"/>
    </source>
</evidence>
<protein>
    <recommendedName>
        <fullName evidence="3">Flagellar FliJ protein</fullName>
    </recommendedName>
</protein>
<reference evidence="12 13" key="1">
    <citation type="submission" date="2022-07" db="EMBL/GenBank/DDBJ databases">
        <title>Bombella genomes.</title>
        <authorList>
            <person name="Harer L."/>
            <person name="Styblova S."/>
            <person name="Ehrmann M."/>
        </authorList>
    </citation>
    <scope>NUCLEOTIDE SEQUENCE [LARGE SCALE GENOMIC DNA]</scope>
    <source>
        <strain evidence="12 13">TMW 2.2558</strain>
    </source>
</reference>
<evidence type="ECO:0000256" key="7">
    <source>
        <dbReference type="ARBA" id="ARBA00022795"/>
    </source>
</evidence>
<proteinExistence type="inferred from homology"/>
<evidence type="ECO:0000256" key="1">
    <source>
        <dbReference type="ARBA" id="ARBA00004413"/>
    </source>
</evidence>
<keyword evidence="12" id="KW-0282">Flagellum</keyword>
<dbReference type="InterPro" id="IPR012823">
    <property type="entry name" value="Flagell_FliJ"/>
</dbReference>
<comment type="caution">
    <text evidence="12">The sequence shown here is derived from an EMBL/GenBank/DDBJ whole genome shotgun (WGS) entry which is preliminary data.</text>
</comment>
<keyword evidence="12" id="KW-0969">Cilium</keyword>
<dbReference type="EMBL" id="JANIDW010000003">
    <property type="protein sequence ID" value="MCX5614952.1"/>
    <property type="molecule type" value="Genomic_DNA"/>
</dbReference>
<evidence type="ECO:0000256" key="9">
    <source>
        <dbReference type="ARBA" id="ARBA00023136"/>
    </source>
</evidence>
<comment type="subcellular location">
    <subcellularLocation>
        <location evidence="1">Cell membrane</location>
        <topology evidence="1">Peripheral membrane protein</topology>
        <orientation evidence="1">Cytoplasmic side</orientation>
    </subcellularLocation>
</comment>
<keyword evidence="12" id="KW-0966">Cell projection</keyword>
<dbReference type="InterPro" id="IPR053716">
    <property type="entry name" value="Flag_assembly_chemotaxis_eff"/>
</dbReference>
<evidence type="ECO:0000256" key="5">
    <source>
        <dbReference type="ARBA" id="ARBA00022475"/>
    </source>
</evidence>
<dbReference type="RefSeq" id="WP_180794224.1">
    <property type="nucleotide sequence ID" value="NZ_JANIDW010000003.1"/>
</dbReference>
<dbReference type="Gene3D" id="1.10.287.1700">
    <property type="match status" value="1"/>
</dbReference>
<organism evidence="12 13">
    <name type="scientific">Bombella saccharophila</name>
    <dbReference type="NCBI Taxonomy" id="2967338"/>
    <lineage>
        <taxon>Bacteria</taxon>
        <taxon>Pseudomonadati</taxon>
        <taxon>Pseudomonadota</taxon>
        <taxon>Alphaproteobacteria</taxon>
        <taxon>Acetobacterales</taxon>
        <taxon>Acetobacteraceae</taxon>
        <taxon>Bombella</taxon>
    </lineage>
</organism>
<keyword evidence="10" id="KW-1006">Bacterial flagellum protein export</keyword>
<keyword evidence="5" id="KW-1003">Cell membrane</keyword>